<reference evidence="8" key="2">
    <citation type="submission" date="2025-08" db="UniProtKB">
        <authorList>
            <consortium name="Ensembl"/>
        </authorList>
    </citation>
    <scope>IDENTIFICATION</scope>
</reference>
<keyword evidence="6" id="KW-0325">Glycoprotein</keyword>
<comment type="similarity">
    <text evidence="2">Belongs to the CD36 family.</text>
</comment>
<dbReference type="CTD" id="337532"/>
<dbReference type="GO" id="GO:0005764">
    <property type="term" value="C:lysosome"/>
    <property type="evidence" value="ECO:0007669"/>
    <property type="project" value="InterPro"/>
</dbReference>
<dbReference type="GO" id="GO:0006898">
    <property type="term" value="P:receptor-mediated endocytosis"/>
    <property type="evidence" value="ECO:0007669"/>
    <property type="project" value="TreeGrafter"/>
</dbReference>
<evidence type="ECO:0000256" key="5">
    <source>
        <dbReference type="ARBA" id="ARBA00023136"/>
    </source>
</evidence>
<proteinExistence type="inferred from homology"/>
<gene>
    <name evidence="8" type="primary">scarb2c</name>
</gene>
<dbReference type="PANTHER" id="PTHR11923">
    <property type="entry name" value="SCAVENGER RECEPTOR CLASS B TYPE-1 SR-B1"/>
    <property type="match status" value="1"/>
</dbReference>
<reference evidence="8" key="3">
    <citation type="submission" date="2025-09" db="UniProtKB">
        <authorList>
            <consortium name="Ensembl"/>
        </authorList>
    </citation>
    <scope>IDENTIFICATION</scope>
</reference>
<reference evidence="9" key="1">
    <citation type="submission" date="2020-05" db="EMBL/GenBank/DDBJ databases">
        <title>Electrophorus electricus (electric eel) genome, fEleEle1, primary haplotype.</title>
        <authorList>
            <person name="Myers G."/>
            <person name="Meyer A."/>
            <person name="Fedrigo O."/>
            <person name="Formenti G."/>
            <person name="Rhie A."/>
            <person name="Tracey A."/>
            <person name="Sims Y."/>
            <person name="Jarvis E.D."/>
        </authorList>
    </citation>
    <scope>NUCLEOTIDE SEQUENCE [LARGE SCALE GENOMIC DNA]</scope>
</reference>
<dbReference type="GO" id="GO:0016020">
    <property type="term" value="C:membrane"/>
    <property type="evidence" value="ECO:0007669"/>
    <property type="project" value="UniProtKB-SubCell"/>
</dbReference>
<dbReference type="InterPro" id="IPR005429">
    <property type="entry name" value="LimpII"/>
</dbReference>
<accession>A0AAY5EVD6</accession>
<protein>
    <recommendedName>
        <fullName evidence="10">Scavenger receptor class B, member 2c</fullName>
    </recommendedName>
</protein>
<name>A0AAY5EVD6_ELEEL</name>
<comment type="subcellular location">
    <subcellularLocation>
        <location evidence="1">Membrane</location>
    </subcellularLocation>
</comment>
<evidence type="ECO:0000256" key="2">
    <source>
        <dbReference type="ARBA" id="ARBA00010532"/>
    </source>
</evidence>
<dbReference type="Pfam" id="PF01130">
    <property type="entry name" value="CD36"/>
    <property type="match status" value="1"/>
</dbReference>
<evidence type="ECO:0000256" key="1">
    <source>
        <dbReference type="ARBA" id="ARBA00004370"/>
    </source>
</evidence>
<dbReference type="InterPro" id="IPR002159">
    <property type="entry name" value="CD36_fam"/>
</dbReference>
<dbReference type="GeneID" id="113591678"/>
<keyword evidence="4 7" id="KW-1133">Transmembrane helix</keyword>
<dbReference type="Ensembl" id="ENSEEET00000057495.1">
    <property type="protein sequence ID" value="ENSEEEP00000060683.1"/>
    <property type="gene ID" value="ENSEEEG00000011132.2"/>
</dbReference>
<dbReference type="PRINTS" id="PR01611">
    <property type="entry name" value="LIMPII"/>
</dbReference>
<feature type="transmembrane region" description="Helical" evidence="7">
    <location>
        <begin position="7"/>
        <end position="31"/>
    </location>
</feature>
<dbReference type="RefSeq" id="XP_026888090.2">
    <property type="nucleotide sequence ID" value="XM_027032289.2"/>
</dbReference>
<dbReference type="PRINTS" id="PR01609">
    <property type="entry name" value="CD36FAMILY"/>
</dbReference>
<evidence type="ECO:0000256" key="3">
    <source>
        <dbReference type="ARBA" id="ARBA00022692"/>
    </source>
</evidence>
<sequence length="479" mass="53749">MALRSCCIYGAGLLSILILIVGIAVALAHVFQSVLYNRIKSEVVLENGTEAFAIWQDPPPPVYMEFYFFNLTNPAEVMSGERPAVIEVGPYTYREYRPMERVIFMANGTKVAAVNPRTYVFEPSRSRGLEDDLIRTANIPAVAVMEKFKGHSIISRFIADLMKSKGIGLFAMRTVSELLWGYEDPLLKDLHVVDPSLDPYFGLFYKMNGTDNEEYVFFTGKQNYQDFARVSQWNGQSSLRWWTTDECNMINGTNGATFHPVITKTERLYMFSTDLCRSLYSTFEAERSVKGIPVYRFVPPFEVFANKSVNPANAGFCLGGNCLGSGLLNVSVCKTGAPIIMSCPHFYHADEQFAQSVYGMRPRKEEHETAIDINPLTGFVVQAAKRLQVNVFIEKLPFFSENIRTLVYPVMFLNESVLIDEESARKLRLVVTEGNVVVNIPFILIGLGIILGVVFMGLLCFLKTPEPSSPAERQPLLGS</sequence>
<keyword evidence="3 7" id="KW-0812">Transmembrane</keyword>
<dbReference type="GeneTree" id="ENSGT00940000153372"/>
<dbReference type="PANTHER" id="PTHR11923:SF112">
    <property type="entry name" value="LYSOSOME MEMBRANE PROTEIN 2"/>
    <property type="match status" value="1"/>
</dbReference>
<evidence type="ECO:0000256" key="4">
    <source>
        <dbReference type="ARBA" id="ARBA00022989"/>
    </source>
</evidence>
<organism evidence="8 9">
    <name type="scientific">Electrophorus electricus</name>
    <name type="common">Electric eel</name>
    <name type="synonym">Gymnotus electricus</name>
    <dbReference type="NCBI Taxonomy" id="8005"/>
    <lineage>
        <taxon>Eukaryota</taxon>
        <taxon>Metazoa</taxon>
        <taxon>Chordata</taxon>
        <taxon>Craniata</taxon>
        <taxon>Vertebrata</taxon>
        <taxon>Euteleostomi</taxon>
        <taxon>Actinopterygii</taxon>
        <taxon>Neopterygii</taxon>
        <taxon>Teleostei</taxon>
        <taxon>Ostariophysi</taxon>
        <taxon>Gymnotiformes</taxon>
        <taxon>Gymnotoidei</taxon>
        <taxon>Gymnotidae</taxon>
        <taxon>Electrophorus</taxon>
    </lineage>
</organism>
<dbReference type="KEGG" id="eee:113591678"/>
<dbReference type="GO" id="GO:0006622">
    <property type="term" value="P:protein targeting to lysosome"/>
    <property type="evidence" value="ECO:0007669"/>
    <property type="project" value="TreeGrafter"/>
</dbReference>
<evidence type="ECO:0000313" key="9">
    <source>
        <dbReference type="Proteomes" id="UP000314983"/>
    </source>
</evidence>
<keyword evidence="5 7" id="KW-0472">Membrane</keyword>
<dbReference type="AlphaFoldDB" id="A0AAY5EVD6"/>
<evidence type="ECO:0008006" key="10">
    <source>
        <dbReference type="Google" id="ProtNLM"/>
    </source>
</evidence>
<evidence type="ECO:0000256" key="6">
    <source>
        <dbReference type="ARBA" id="ARBA00023180"/>
    </source>
</evidence>
<dbReference type="Proteomes" id="UP000314983">
    <property type="component" value="Unassembled WGS sequence"/>
</dbReference>
<dbReference type="GO" id="GO:0005044">
    <property type="term" value="F:scavenger receptor activity"/>
    <property type="evidence" value="ECO:0007669"/>
    <property type="project" value="InterPro"/>
</dbReference>
<evidence type="ECO:0000313" key="8">
    <source>
        <dbReference type="Ensembl" id="ENSEEEP00000060683.1"/>
    </source>
</evidence>
<feature type="transmembrane region" description="Helical" evidence="7">
    <location>
        <begin position="440"/>
        <end position="462"/>
    </location>
</feature>
<keyword evidence="9" id="KW-1185">Reference proteome</keyword>
<evidence type="ECO:0000256" key="7">
    <source>
        <dbReference type="SAM" id="Phobius"/>
    </source>
</evidence>